<evidence type="ECO:0000259" key="2">
    <source>
        <dbReference type="SMART" id="SM00646"/>
    </source>
</evidence>
<dbReference type="PANTHER" id="PTHR30404">
    <property type="entry name" value="N-ACETYLMURAMOYL-L-ALANINE AMIDASE"/>
    <property type="match status" value="1"/>
</dbReference>
<dbReference type="CDD" id="cd02696">
    <property type="entry name" value="MurNAc-LAA"/>
    <property type="match status" value="1"/>
</dbReference>
<keyword evidence="1" id="KW-0378">Hydrolase</keyword>
<dbReference type="SUPFAM" id="SSF53187">
    <property type="entry name" value="Zn-dependent exopeptidases"/>
    <property type="match status" value="1"/>
</dbReference>
<evidence type="ECO:0000313" key="3">
    <source>
        <dbReference type="EMBL" id="SDD06893.1"/>
    </source>
</evidence>
<dbReference type="OrthoDB" id="9772024at2"/>
<dbReference type="InterPro" id="IPR002508">
    <property type="entry name" value="MurNAc-LAA_cat"/>
</dbReference>
<name>A0A1G6RR68_PEPNI</name>
<dbReference type="Pfam" id="PF01520">
    <property type="entry name" value="Amidase_3"/>
    <property type="match status" value="1"/>
</dbReference>
<dbReference type="PANTHER" id="PTHR30404:SF0">
    <property type="entry name" value="N-ACETYLMURAMOYL-L-ALANINE AMIDASE AMIC"/>
    <property type="match status" value="1"/>
</dbReference>
<dbReference type="Proteomes" id="UP000198995">
    <property type="component" value="Unassembled WGS sequence"/>
</dbReference>
<dbReference type="EMBL" id="FNAF01000001">
    <property type="protein sequence ID" value="SDD06893.1"/>
    <property type="molecule type" value="Genomic_DNA"/>
</dbReference>
<organism evidence="3 4">
    <name type="scientific">Peptococcus niger</name>
    <dbReference type="NCBI Taxonomy" id="2741"/>
    <lineage>
        <taxon>Bacteria</taxon>
        <taxon>Bacillati</taxon>
        <taxon>Bacillota</taxon>
        <taxon>Clostridia</taxon>
        <taxon>Eubacteriales</taxon>
        <taxon>Peptococcaceae</taxon>
        <taxon>Peptococcus</taxon>
    </lineage>
</organism>
<accession>A0A1G6RR68</accession>
<dbReference type="Pfam" id="PF01832">
    <property type="entry name" value="Glucosaminidase"/>
    <property type="match status" value="1"/>
</dbReference>
<dbReference type="AlphaFoldDB" id="A0A1G6RR68"/>
<dbReference type="GO" id="GO:0008745">
    <property type="term" value="F:N-acetylmuramoyl-L-alanine amidase activity"/>
    <property type="evidence" value="ECO:0007669"/>
    <property type="project" value="InterPro"/>
</dbReference>
<reference evidence="3 4" key="1">
    <citation type="submission" date="2016-10" db="EMBL/GenBank/DDBJ databases">
        <authorList>
            <person name="de Groot N.N."/>
        </authorList>
    </citation>
    <scope>NUCLEOTIDE SEQUENCE [LARGE SCALE GENOMIC DNA]</scope>
    <source>
        <strain evidence="3 4">DSM 20475</strain>
    </source>
</reference>
<dbReference type="InterPro" id="IPR002901">
    <property type="entry name" value="MGlyc_endo_b_GlcNAc-like_dom"/>
</dbReference>
<protein>
    <submittedName>
        <fullName evidence="3">N-acetylmuramoyl-L-alanine amidase</fullName>
    </submittedName>
</protein>
<dbReference type="SMART" id="SM00646">
    <property type="entry name" value="Ami_3"/>
    <property type="match status" value="1"/>
</dbReference>
<dbReference type="InterPro" id="IPR050695">
    <property type="entry name" value="N-acetylmuramoyl_amidase_3"/>
</dbReference>
<dbReference type="Gene3D" id="3.40.630.40">
    <property type="entry name" value="Zn-dependent exopeptidases"/>
    <property type="match status" value="1"/>
</dbReference>
<dbReference type="GO" id="GO:0030288">
    <property type="term" value="C:outer membrane-bounded periplasmic space"/>
    <property type="evidence" value="ECO:0007669"/>
    <property type="project" value="TreeGrafter"/>
</dbReference>
<dbReference type="STRING" id="2741.SAMN04489866_10192"/>
<evidence type="ECO:0000256" key="1">
    <source>
        <dbReference type="ARBA" id="ARBA00022801"/>
    </source>
</evidence>
<proteinExistence type="predicted"/>
<keyword evidence="4" id="KW-1185">Reference proteome</keyword>
<evidence type="ECO:0000313" key="4">
    <source>
        <dbReference type="Proteomes" id="UP000198995"/>
    </source>
</evidence>
<dbReference type="GO" id="GO:0009253">
    <property type="term" value="P:peptidoglycan catabolic process"/>
    <property type="evidence" value="ECO:0007669"/>
    <property type="project" value="InterPro"/>
</dbReference>
<sequence>MVRIGIDPGHGGADTGACGMGYQEKDVALDVALRLRKQLQACGVDVIMSRDGDWKYFIDQGADLSRRAQVFNDANCDAVISLHLNSAVQPAWGVETYTWDGNDIANSFGDSVHNAVSHLNPVNRGRKFANFAILRETDAVACLVEMSFINSDDVHNVVGHEDEWVKCLCKGICDYFGIAKQADAKNQNQPVQANLNNIISAPTATVEQGKAWARDKGAADWFIDTADIFWSVSTQYGVNPAGVYAQSALETGFGKFGGVIDETYFNPCGLKRPEGGGNYDPNAHMRFVSWKEGIIAQVHHLLLYAGKPQNPTSDPRHFSWLSGKARTWVDLGGNWAPSKDYGRKILDMIVEMKNTHVSEPEKKVPEHAYVIPEWAADAFKRSKEHGFTDGTRLNEPPTRLEMAVGYERVYEKVMKALSK</sequence>
<dbReference type="GO" id="GO:0004040">
    <property type="term" value="F:amidase activity"/>
    <property type="evidence" value="ECO:0007669"/>
    <property type="project" value="InterPro"/>
</dbReference>
<gene>
    <name evidence="3" type="ORF">SAMN04489866_10192</name>
</gene>
<feature type="domain" description="MurNAc-LAA" evidence="2">
    <location>
        <begin position="68"/>
        <end position="173"/>
    </location>
</feature>
<dbReference type="RefSeq" id="WP_091790792.1">
    <property type="nucleotide sequence ID" value="NZ_FNAF01000001.1"/>
</dbReference>